<evidence type="ECO:0000313" key="3">
    <source>
        <dbReference type="Proteomes" id="UP001500957"/>
    </source>
</evidence>
<gene>
    <name evidence="2" type="ORF">GCM10009547_36020</name>
</gene>
<dbReference type="EMBL" id="BAAAHE010000035">
    <property type="protein sequence ID" value="GAA0629186.1"/>
    <property type="molecule type" value="Genomic_DNA"/>
</dbReference>
<dbReference type="Proteomes" id="UP001500957">
    <property type="component" value="Unassembled WGS sequence"/>
</dbReference>
<comment type="caution">
    <text evidence="2">The sequence shown here is derived from an EMBL/GenBank/DDBJ whole genome shotgun (WGS) entry which is preliminary data.</text>
</comment>
<sequence>MIDDLPARPAVGPDRPPVVEREHPRDSRDRRRDGVELPSAFRLPPTTTAQGQTDHDWVIGVPTPNVRVT</sequence>
<proteinExistence type="predicted"/>
<evidence type="ECO:0000313" key="2">
    <source>
        <dbReference type="EMBL" id="GAA0629186.1"/>
    </source>
</evidence>
<feature type="compositionally biased region" description="Basic and acidic residues" evidence="1">
    <location>
        <begin position="17"/>
        <end position="35"/>
    </location>
</feature>
<feature type="region of interest" description="Disordered" evidence="1">
    <location>
        <begin position="1"/>
        <end position="69"/>
    </location>
</feature>
<evidence type="ECO:0000256" key="1">
    <source>
        <dbReference type="SAM" id="MobiDB-lite"/>
    </source>
</evidence>
<reference evidence="3" key="1">
    <citation type="journal article" date="2019" name="Int. J. Syst. Evol. Microbiol.">
        <title>The Global Catalogue of Microorganisms (GCM) 10K type strain sequencing project: providing services to taxonomists for standard genome sequencing and annotation.</title>
        <authorList>
            <consortium name="The Broad Institute Genomics Platform"/>
            <consortium name="The Broad Institute Genome Sequencing Center for Infectious Disease"/>
            <person name="Wu L."/>
            <person name="Ma J."/>
        </authorList>
    </citation>
    <scope>NUCLEOTIDE SEQUENCE [LARGE SCALE GENOMIC DNA]</scope>
    <source>
        <strain evidence="3">JCM 10671</strain>
    </source>
</reference>
<protein>
    <submittedName>
        <fullName evidence="2">Uncharacterized protein</fullName>
    </submittedName>
</protein>
<name>A0ABP3SDI4_9ACTN</name>
<organism evidence="2 3">
    <name type="scientific">Sporichthya brevicatena</name>
    <dbReference type="NCBI Taxonomy" id="171442"/>
    <lineage>
        <taxon>Bacteria</taxon>
        <taxon>Bacillati</taxon>
        <taxon>Actinomycetota</taxon>
        <taxon>Actinomycetes</taxon>
        <taxon>Sporichthyales</taxon>
        <taxon>Sporichthyaceae</taxon>
        <taxon>Sporichthya</taxon>
    </lineage>
</organism>
<accession>A0ABP3SDI4</accession>
<keyword evidence="3" id="KW-1185">Reference proteome</keyword>